<name>A0A9W6CGN5_9FIRM</name>
<organism evidence="3 4">
    <name type="scientific">Sellimonas catena</name>
    <dbReference type="NCBI Taxonomy" id="2994035"/>
    <lineage>
        <taxon>Bacteria</taxon>
        <taxon>Bacillati</taxon>
        <taxon>Bacillota</taxon>
        <taxon>Clostridia</taxon>
        <taxon>Lachnospirales</taxon>
        <taxon>Lachnospiraceae</taxon>
        <taxon>Sellimonas</taxon>
    </lineage>
</organism>
<dbReference type="EMBL" id="BSBO01000005">
    <property type="protein sequence ID" value="GLG03548.1"/>
    <property type="molecule type" value="Genomic_DNA"/>
</dbReference>
<accession>A0A9W6CGN5</accession>
<sequence>MKAFTDFIRKLKKNKFAAFAGWTAVFYAMLMILYLYLMYANLSTAPKFVYNMF</sequence>
<keyword evidence="1" id="KW-1133">Transmembrane helix</keyword>
<dbReference type="AlphaFoldDB" id="A0A9W6CGN5"/>
<dbReference type="Proteomes" id="UP001145094">
    <property type="component" value="Unassembled WGS sequence"/>
</dbReference>
<dbReference type="EMBL" id="BSCH01000015">
    <property type="protein sequence ID" value="GLG90944.1"/>
    <property type="molecule type" value="Genomic_DNA"/>
</dbReference>
<evidence type="ECO:0000313" key="4">
    <source>
        <dbReference type="Proteomes" id="UP001145094"/>
    </source>
</evidence>
<evidence type="ECO:0000313" key="3">
    <source>
        <dbReference type="EMBL" id="GLG90944.1"/>
    </source>
</evidence>
<gene>
    <name evidence="2" type="ORF">Selli1_07220</name>
    <name evidence="3" type="ORF">Selli2_23710</name>
</gene>
<reference evidence="2" key="1">
    <citation type="submission" date="2022-11" db="EMBL/GenBank/DDBJ databases">
        <title>Draft genome sequence of Sellimonas catena strain 12EGH17.</title>
        <authorList>
            <person name="Hisatomi A."/>
            <person name="Ohkuma M."/>
            <person name="Sakamoto M."/>
        </authorList>
    </citation>
    <scope>NUCLEOTIDE SEQUENCE</scope>
    <source>
        <strain evidence="2">12EGH17</strain>
    </source>
</reference>
<evidence type="ECO:0000313" key="2">
    <source>
        <dbReference type="EMBL" id="GLG03548.1"/>
    </source>
</evidence>
<dbReference type="Proteomes" id="UP001145145">
    <property type="component" value="Unassembled WGS sequence"/>
</dbReference>
<keyword evidence="5" id="KW-1185">Reference proteome</keyword>
<feature type="transmembrane region" description="Helical" evidence="1">
    <location>
        <begin position="16"/>
        <end position="37"/>
    </location>
</feature>
<keyword evidence="1" id="KW-0472">Membrane</keyword>
<comment type="caution">
    <text evidence="3">The sequence shown here is derived from an EMBL/GenBank/DDBJ whole genome shotgun (WGS) entry which is preliminary data.</text>
</comment>
<evidence type="ECO:0000256" key="1">
    <source>
        <dbReference type="SAM" id="Phobius"/>
    </source>
</evidence>
<reference evidence="3" key="4">
    <citation type="submission" date="2022-11" db="EMBL/GenBank/DDBJ databases">
        <title>Draft genome sequence of Sellimonas catena strain 18CBH55.</title>
        <authorList>
            <person name="Atsushi H."/>
            <person name="Moriya O."/>
            <person name="Mitsuo S."/>
        </authorList>
    </citation>
    <scope>NUCLEOTIDE SEQUENCE</scope>
    <source>
        <strain evidence="3">18CBH55</strain>
    </source>
</reference>
<evidence type="ECO:0000313" key="5">
    <source>
        <dbReference type="Proteomes" id="UP001145145"/>
    </source>
</evidence>
<reference evidence="3 5" key="5">
    <citation type="journal article" date="2023" name="Int. J. Syst. Evol. Microbiol.">
        <title>Sellimonas catena sp. nov., isolated from human faeces.</title>
        <authorList>
            <person name="Hisatomi A."/>
            <person name="Ohkuma M."/>
            <person name="Sakamoto M."/>
        </authorList>
    </citation>
    <scope>NUCLEOTIDE SEQUENCE</scope>
    <source>
        <strain evidence="2 5">12EGH17</strain>
        <strain evidence="3">18CBH55</strain>
    </source>
</reference>
<protein>
    <submittedName>
        <fullName evidence="3">Uncharacterized protein</fullName>
    </submittedName>
</protein>
<proteinExistence type="predicted"/>
<keyword evidence="1" id="KW-0812">Transmembrane</keyword>
<reference evidence="3" key="3">
    <citation type="submission" date="2022-11" db="EMBL/GenBank/DDBJ databases">
        <title>Draft genome sequence of Sellimonas catena strain 18CBH55.</title>
        <authorList>
            <person name="Hisatomi A."/>
            <person name="Ohkuma M."/>
            <person name="Sakamoto M."/>
        </authorList>
    </citation>
    <scope>NUCLEOTIDE SEQUENCE</scope>
    <source>
        <strain evidence="3">18CBH55</strain>
    </source>
</reference>
<reference evidence="2" key="2">
    <citation type="submission" date="2022-11" db="EMBL/GenBank/DDBJ databases">
        <title>Draft genome sequence of Sellimonas catena strain 12EGH17.</title>
        <authorList>
            <person name="Atsushi H."/>
            <person name="Moriya O."/>
            <person name="Mitsuo S."/>
        </authorList>
    </citation>
    <scope>NUCLEOTIDE SEQUENCE</scope>
    <source>
        <strain evidence="2">12EGH17</strain>
    </source>
</reference>